<dbReference type="InterPro" id="IPR000182">
    <property type="entry name" value="GNAT_dom"/>
</dbReference>
<proteinExistence type="predicted"/>
<evidence type="ECO:0000313" key="2">
    <source>
        <dbReference type="EMBL" id="MBY9074463.1"/>
    </source>
</evidence>
<dbReference type="RefSeq" id="WP_221024136.1">
    <property type="nucleotide sequence ID" value="NZ_JAIEZQ010000001.1"/>
</dbReference>
<dbReference type="GO" id="GO:0016746">
    <property type="term" value="F:acyltransferase activity"/>
    <property type="evidence" value="ECO:0007669"/>
    <property type="project" value="UniProtKB-KW"/>
</dbReference>
<name>A0ABS7RHD8_9ACTN</name>
<protein>
    <submittedName>
        <fullName evidence="2">GNAT family N-acetyltransferase</fullName>
        <ecNumber evidence="2">2.3.1.-</ecNumber>
    </submittedName>
</protein>
<dbReference type="CDD" id="cd04301">
    <property type="entry name" value="NAT_SF"/>
    <property type="match status" value="1"/>
</dbReference>
<comment type="caution">
    <text evidence="2">The sequence shown here is derived from an EMBL/GenBank/DDBJ whole genome shotgun (WGS) entry which is preliminary data.</text>
</comment>
<dbReference type="PROSITE" id="PS51186">
    <property type="entry name" value="GNAT"/>
    <property type="match status" value="1"/>
</dbReference>
<reference evidence="2 3" key="1">
    <citation type="submission" date="2021-08" db="EMBL/GenBank/DDBJ databases">
        <title>Nocardioides bacterium WL0053 sp. nov., isolated from the sediment.</title>
        <authorList>
            <person name="Wang L."/>
            <person name="Zhang D."/>
            <person name="Zhang A."/>
        </authorList>
    </citation>
    <scope>NUCLEOTIDE SEQUENCE [LARGE SCALE GENOMIC DNA]</scope>
    <source>
        <strain evidence="2 3">WL0053</strain>
    </source>
</reference>
<accession>A0ABS7RHD8</accession>
<keyword evidence="3" id="KW-1185">Reference proteome</keyword>
<dbReference type="EC" id="2.3.1.-" evidence="2"/>
<dbReference type="EMBL" id="JAIEZQ010000001">
    <property type="protein sequence ID" value="MBY9074463.1"/>
    <property type="molecule type" value="Genomic_DNA"/>
</dbReference>
<organism evidence="2 3">
    <name type="scientific">Nocardioides jiangsuensis</name>
    <dbReference type="NCBI Taxonomy" id="2866161"/>
    <lineage>
        <taxon>Bacteria</taxon>
        <taxon>Bacillati</taxon>
        <taxon>Actinomycetota</taxon>
        <taxon>Actinomycetes</taxon>
        <taxon>Propionibacteriales</taxon>
        <taxon>Nocardioidaceae</taxon>
        <taxon>Nocardioides</taxon>
    </lineage>
</organism>
<dbReference type="Proteomes" id="UP000754710">
    <property type="component" value="Unassembled WGS sequence"/>
</dbReference>
<evidence type="ECO:0000259" key="1">
    <source>
        <dbReference type="PROSITE" id="PS51186"/>
    </source>
</evidence>
<dbReference type="Pfam" id="PF13673">
    <property type="entry name" value="Acetyltransf_10"/>
    <property type="match status" value="1"/>
</dbReference>
<dbReference type="InterPro" id="IPR016181">
    <property type="entry name" value="Acyl_CoA_acyltransferase"/>
</dbReference>
<gene>
    <name evidence="2" type="ORF">K1X13_06495</name>
</gene>
<dbReference type="SUPFAM" id="SSF55729">
    <property type="entry name" value="Acyl-CoA N-acyltransferases (Nat)"/>
    <property type="match status" value="1"/>
</dbReference>
<keyword evidence="2" id="KW-0012">Acyltransferase</keyword>
<dbReference type="Gene3D" id="3.40.630.30">
    <property type="match status" value="1"/>
</dbReference>
<sequence length="144" mass="16168">MADVRTAPFDELDTRTAYLLWQLREAVFVVEQECPYQELDGRDLEPGTRHLWVEDDGRPVAYLRVLDDHGSVRVGRVLVAATHRGRGLAEDLMRAALASAGDRPVVLDAQSYLVGWYGRFGFEASGEEFLDDGIPHVPMRRAQA</sequence>
<feature type="domain" description="N-acetyltransferase" evidence="1">
    <location>
        <begin position="7"/>
        <end position="144"/>
    </location>
</feature>
<evidence type="ECO:0000313" key="3">
    <source>
        <dbReference type="Proteomes" id="UP000754710"/>
    </source>
</evidence>
<keyword evidence="2" id="KW-0808">Transferase</keyword>